<name>A0A836HZ95_9TRYP</name>
<keyword evidence="4" id="KW-0256">Endoplasmic reticulum</keyword>
<evidence type="ECO:0000256" key="1">
    <source>
        <dbReference type="ARBA" id="ARBA00004240"/>
    </source>
</evidence>
<dbReference type="EMBL" id="JAFJZO010000036">
    <property type="protein sequence ID" value="KAG5490428.1"/>
    <property type="molecule type" value="Genomic_DNA"/>
</dbReference>
<dbReference type="InterPro" id="IPR024298">
    <property type="entry name" value="Sec16_Sec23-bd"/>
</dbReference>
<feature type="region of interest" description="Disordered" evidence="6">
    <location>
        <begin position="1599"/>
        <end position="1935"/>
    </location>
</feature>
<feature type="compositionally biased region" description="Low complexity" evidence="6">
    <location>
        <begin position="1600"/>
        <end position="1624"/>
    </location>
</feature>
<dbReference type="GeneID" id="94286676"/>
<feature type="compositionally biased region" description="Low complexity" evidence="6">
    <location>
        <begin position="1913"/>
        <end position="1925"/>
    </location>
</feature>
<evidence type="ECO:0000256" key="4">
    <source>
        <dbReference type="ARBA" id="ARBA00022824"/>
    </source>
</evidence>
<gene>
    <name evidence="8" type="ORF">JKF63_00548</name>
</gene>
<feature type="region of interest" description="Disordered" evidence="6">
    <location>
        <begin position="178"/>
        <end position="220"/>
    </location>
</feature>
<feature type="compositionally biased region" description="Low complexity" evidence="6">
    <location>
        <begin position="471"/>
        <end position="480"/>
    </location>
</feature>
<comment type="subcellular location">
    <subcellularLocation>
        <location evidence="1">Endoplasmic reticulum</location>
    </subcellularLocation>
</comment>
<evidence type="ECO:0000256" key="6">
    <source>
        <dbReference type="SAM" id="MobiDB-lite"/>
    </source>
</evidence>
<dbReference type="Pfam" id="PF12931">
    <property type="entry name" value="TPR_Sec16"/>
    <property type="match status" value="1"/>
</dbReference>
<feature type="compositionally biased region" description="Polar residues" evidence="6">
    <location>
        <begin position="448"/>
        <end position="462"/>
    </location>
</feature>
<accession>A0A836HZ95</accession>
<dbReference type="GO" id="GO:0070971">
    <property type="term" value="C:endoplasmic reticulum exit site"/>
    <property type="evidence" value="ECO:0007669"/>
    <property type="project" value="TreeGrafter"/>
</dbReference>
<evidence type="ECO:0000256" key="3">
    <source>
        <dbReference type="ARBA" id="ARBA00022448"/>
    </source>
</evidence>
<organism evidence="8 9">
    <name type="scientific">Porcisia hertigi</name>
    <dbReference type="NCBI Taxonomy" id="2761500"/>
    <lineage>
        <taxon>Eukaryota</taxon>
        <taxon>Discoba</taxon>
        <taxon>Euglenozoa</taxon>
        <taxon>Kinetoplastea</taxon>
        <taxon>Metakinetoplastina</taxon>
        <taxon>Trypanosomatida</taxon>
        <taxon>Trypanosomatidae</taxon>
        <taxon>Leishmaniinae</taxon>
        <taxon>Porcisia</taxon>
    </lineage>
</organism>
<dbReference type="GO" id="GO:0007030">
    <property type="term" value="P:Golgi organization"/>
    <property type="evidence" value="ECO:0007669"/>
    <property type="project" value="TreeGrafter"/>
</dbReference>
<feature type="region of interest" description="Disordered" evidence="6">
    <location>
        <begin position="1433"/>
        <end position="1453"/>
    </location>
</feature>
<evidence type="ECO:0000313" key="9">
    <source>
        <dbReference type="Proteomes" id="UP000674318"/>
    </source>
</evidence>
<dbReference type="PANTHER" id="PTHR13402">
    <property type="entry name" value="RGPR-RELATED"/>
    <property type="match status" value="1"/>
</dbReference>
<feature type="compositionally biased region" description="Low complexity" evidence="6">
    <location>
        <begin position="1693"/>
        <end position="1706"/>
    </location>
</feature>
<comment type="similarity">
    <text evidence="2">Belongs to the SEC16 family.</text>
</comment>
<feature type="region of interest" description="Disordered" evidence="6">
    <location>
        <begin position="35"/>
        <end position="55"/>
    </location>
</feature>
<evidence type="ECO:0000256" key="5">
    <source>
        <dbReference type="ARBA" id="ARBA00022892"/>
    </source>
</evidence>
<sequence length="1935" mass="200621">MEVQPPPPPAPASRSPAVVAASAGYSFSTRLSGAALGQPASSLPSSNGRQSLRDSREIASCRGPSRNLNQPCTRLADVVRTGETTAPVTVAHHNRTPSCDSGVLLGTEKASAAVAEGGARLTTSAHGQLLHNSPGLNRGVPTFLQCGAADSGTRRRELSGSLSITPASRGRQLLEAALTSRGSRTSSLRNTSLTSLSAPSEQQQQQPLASVRESPSTSMGDKEAVFTVAEHKNEAYSVMGNGWGSEPAQKNHNQGRSLATAKPSLAAGTVTPNAADVLSGSGYSASLRSPRPTTCGNGVSHTRDAALLANTQAGGEPQDVNGSHISCQHAVAPPHELNSAPGDSALSLGRVPVDSRLSAQLENSNGLITGEVVMSEAESRAKANTHTLHSGARGLRPTPAGELPQKAPNVEGRRVLEPSQHNSFTAEFNPSAVAITHFNPFRVGAEKSGSSGTPATLSSLPTVGSGEPLRLQQQQQQQQQPLPPPQGGPASVAEDTKAMPLSYLGSGEAAPERSGASKDRCAASPPLPPFVSPSTGDTATPTGPATGFITPRGVGVGSVPLGQRQRQHQQQYAPLLASFSNSHVSLDRSRGPFAASPYVHDEGARSLAEESPMPVRPPFFDRGALPERLQTEAADVEGDFGASGQGAFNGIDDDGGGDGRVVRRSMWDAASKDSAADEQHQPQARGRNAEWGPPLEGSAGDAKSFSAVLPHAHSNVQGGSQGQFPILQGPPDQQHFQEGQGDGSTQLAPPPSAHLPPALSTGGTSEANATRPLPGTALQNNKTSPENDSGSGILAEPHCRLQGVSPTPCNVTDAGCHDGNPPSSNPFLEPTDSLFSSTPLLDVENTPAGSTVPKRQYQAPTSLLSSVPLAEAHHEPPPHPDIPKSPNCFSASSLELSSSQAPLKRSVVTILASNTLASAMTNTATARSPGGTALVNPFSKSAQGSNCCMGATSVNITGGGALSDGASLTGSFTGGATHRKSRCNGTPCFAIFVGGATLPPGAQGSTPSRDRKGFPCIAACFNAPKASQPLATNSGRPLMGQSLNSVAPRTPFGLPTSQCASTRANTLTSRSASSAAAMGGNSGVVVVFSTIIEALTARGSMVDRRGIRGTECGRRYVRALTDAVLPCALLGDKWATGDEAAAAEVSGVMEALKGCVSAPLGEVLEIMLKDALPQKAEDGFVWKDNGGRRLAEMLTAAAQGDACGRATTSSSRSAHLSTTTAPGVIGVTRADDALMEASPLNPVTGALGYDYRERSAALRRVEDLLCRGQRVEAAEAALEAHLYAHAILISMMCPTKDFYLRSVQAVMLQELSVTSPLAHAYSIFNEMPLPPLVPPPPTADDEEEKTATTEGLRGESVTAQKQQQIFLRDQAMLQKTWRRHAAVLLANFTRHSGDGLLQLAVTLQQLHLVAEAHTCLLLLHLTPLGMAGPVRAGAAPLPSASSSSPEDVKGLLPRPDQRQVMGEIRRRMGIVGGSYHPTQGSRAGFLTPITTVLTQLVQLVSTRLNARASPLSPPGSAEPPVPFHGLPNGQPRSVVGHRMMQVLWLRELGLVKESAQVLHALLQLMPPPLAFSLRVPPRTLNELVYLFGGVPPPVVQDGQAATSLPTLPPAASDDAAAAAAVRSESAPEREATTQQLSSVAVGGLSSPSREGLQQDAGEESGEPPHTNAPPSMHPTPKEHQAGPLSPPTPPGPQQRQVSSQHVSSPPQGEPRPFSPSRSATTQLTGDKRVAALQPPTEPATVGKPGNAKAAPALTTGKSRQSAPRRSRSLDALRNFFFRRGNSEAPVDQKADEAKPMHLDSGRPPAFDPVTGRWLFDETEEEKRLRELAKAGPPKIAPRAAAPPAQLSAAASGPDHPASAQQPQATPLKDTSLGNARPGSGAPAPGPPGGGMSALRPGGGPAMVASRDRPPPLAAGRGAARPGGRPQYVDMFNSMN</sequence>
<feature type="region of interest" description="Disordered" evidence="6">
    <location>
        <begin position="384"/>
        <end position="410"/>
    </location>
</feature>
<feature type="compositionally biased region" description="Low complexity" evidence="6">
    <location>
        <begin position="1873"/>
        <end position="1882"/>
    </location>
</feature>
<feature type="compositionally biased region" description="Polar residues" evidence="6">
    <location>
        <begin position="198"/>
        <end position="219"/>
    </location>
</feature>
<dbReference type="GO" id="GO:0070973">
    <property type="term" value="P:protein localization to endoplasmic reticulum exit site"/>
    <property type="evidence" value="ECO:0007669"/>
    <property type="project" value="TreeGrafter"/>
</dbReference>
<keyword evidence="9" id="KW-1185">Reference proteome</keyword>
<evidence type="ECO:0000256" key="2">
    <source>
        <dbReference type="ARBA" id="ARBA00005927"/>
    </source>
</evidence>
<feature type="domain" description="Sec16 Sec23-binding" evidence="7">
    <location>
        <begin position="1261"/>
        <end position="1421"/>
    </location>
</feature>
<reference evidence="8 9" key="1">
    <citation type="submission" date="2021-02" db="EMBL/GenBank/DDBJ databases">
        <title>Porcisia hertigi Genome sequencing and assembly.</title>
        <authorList>
            <person name="Almutairi H."/>
            <person name="Gatherer D."/>
        </authorList>
    </citation>
    <scope>NUCLEOTIDE SEQUENCE [LARGE SCALE GENOMIC DNA]</scope>
    <source>
        <strain evidence="8 9">C119</strain>
    </source>
</reference>
<feature type="region of interest" description="Disordered" evidence="6">
    <location>
        <begin position="639"/>
        <end position="794"/>
    </location>
</feature>
<dbReference type="GO" id="GO:0016192">
    <property type="term" value="P:vesicle-mediated transport"/>
    <property type="evidence" value="ECO:0007669"/>
    <property type="project" value="UniProtKB-KW"/>
</dbReference>
<feature type="compositionally biased region" description="Basic and acidic residues" evidence="6">
    <location>
        <begin position="670"/>
        <end position="680"/>
    </location>
</feature>
<protein>
    <recommendedName>
        <fullName evidence="7">Sec16 Sec23-binding domain-containing protein</fullName>
    </recommendedName>
</protein>
<proteinExistence type="inferred from homology"/>
<feature type="compositionally biased region" description="Polar residues" evidence="6">
    <location>
        <begin position="1715"/>
        <end position="1724"/>
    </location>
</feature>
<dbReference type="PANTHER" id="PTHR13402:SF6">
    <property type="entry name" value="SECRETORY 16, ISOFORM I"/>
    <property type="match status" value="1"/>
</dbReference>
<feature type="region of interest" description="Disordered" evidence="6">
    <location>
        <begin position="1331"/>
        <end position="1357"/>
    </location>
</feature>
<feature type="compositionally biased region" description="Gly residues" evidence="6">
    <location>
        <begin position="1888"/>
        <end position="1900"/>
    </location>
</feature>
<feature type="compositionally biased region" description="Basic and acidic residues" evidence="6">
    <location>
        <begin position="1786"/>
        <end position="1800"/>
    </location>
</feature>
<comment type="caution">
    <text evidence="8">The sequence shown here is derived from an EMBL/GenBank/DDBJ whole genome shotgun (WGS) entry which is preliminary data.</text>
</comment>
<feature type="compositionally biased region" description="Low complexity" evidence="6">
    <location>
        <begin position="1434"/>
        <end position="1445"/>
    </location>
</feature>
<feature type="compositionally biased region" description="Polar residues" evidence="6">
    <location>
        <begin position="39"/>
        <end position="50"/>
    </location>
</feature>
<dbReference type="KEGG" id="phet:94286676"/>
<keyword evidence="5" id="KW-0931">ER-Golgi transport</keyword>
<evidence type="ECO:0000313" key="8">
    <source>
        <dbReference type="EMBL" id="KAG5490428.1"/>
    </source>
</evidence>
<feature type="compositionally biased region" description="Polar residues" evidence="6">
    <location>
        <begin position="777"/>
        <end position="790"/>
    </location>
</feature>
<feature type="region of interest" description="Disordered" evidence="6">
    <location>
        <begin position="445"/>
        <end position="549"/>
    </location>
</feature>
<feature type="compositionally biased region" description="Low complexity" evidence="6">
    <location>
        <begin position="1829"/>
        <end position="1853"/>
    </location>
</feature>
<feature type="compositionally biased region" description="Low complexity" evidence="6">
    <location>
        <begin position="532"/>
        <end position="547"/>
    </location>
</feature>
<dbReference type="GO" id="GO:0012507">
    <property type="term" value="C:ER to Golgi transport vesicle membrane"/>
    <property type="evidence" value="ECO:0007669"/>
    <property type="project" value="TreeGrafter"/>
</dbReference>
<dbReference type="RefSeq" id="XP_067752756.1">
    <property type="nucleotide sequence ID" value="XM_067896599.1"/>
</dbReference>
<feature type="compositionally biased region" description="Low complexity" evidence="6">
    <location>
        <begin position="178"/>
        <end position="197"/>
    </location>
</feature>
<dbReference type="Proteomes" id="UP000674318">
    <property type="component" value="Unassembled WGS sequence"/>
</dbReference>
<dbReference type="OrthoDB" id="8918678at2759"/>
<keyword evidence="3" id="KW-0813">Transport</keyword>
<evidence type="ECO:0000259" key="7">
    <source>
        <dbReference type="Pfam" id="PF12931"/>
    </source>
</evidence>